<feature type="compositionally biased region" description="Basic residues" evidence="1">
    <location>
        <begin position="106"/>
        <end position="115"/>
    </location>
</feature>
<feature type="compositionally biased region" description="Pro residues" evidence="1">
    <location>
        <begin position="32"/>
        <end position="42"/>
    </location>
</feature>
<dbReference type="EMBL" id="JAGRRH010000005">
    <property type="protein sequence ID" value="KAG7369612.1"/>
    <property type="molecule type" value="Genomic_DNA"/>
</dbReference>
<evidence type="ECO:0000313" key="2">
    <source>
        <dbReference type="EMBL" id="KAG7369612.1"/>
    </source>
</evidence>
<feature type="region of interest" description="Disordered" evidence="1">
    <location>
        <begin position="411"/>
        <end position="480"/>
    </location>
</feature>
<feature type="compositionally biased region" description="Acidic residues" evidence="1">
    <location>
        <begin position="322"/>
        <end position="334"/>
    </location>
</feature>
<feature type="region of interest" description="Disordered" evidence="1">
    <location>
        <begin position="1"/>
        <end position="161"/>
    </location>
</feature>
<proteinExistence type="predicted"/>
<feature type="compositionally biased region" description="Polar residues" evidence="1">
    <location>
        <begin position="79"/>
        <end position="93"/>
    </location>
</feature>
<keyword evidence="3" id="KW-1185">Reference proteome</keyword>
<feature type="region of interest" description="Disordered" evidence="1">
    <location>
        <begin position="318"/>
        <end position="337"/>
    </location>
</feature>
<protein>
    <submittedName>
        <fullName evidence="2">Uncharacterized protein</fullName>
    </submittedName>
</protein>
<feature type="compositionally biased region" description="Acidic residues" evidence="1">
    <location>
        <begin position="450"/>
        <end position="475"/>
    </location>
</feature>
<reference evidence="2" key="2">
    <citation type="submission" date="2021-04" db="EMBL/GenBank/DDBJ databases">
        <authorList>
            <person name="Podell S."/>
        </authorList>
    </citation>
    <scope>NUCLEOTIDE SEQUENCE</scope>
    <source>
        <strain evidence="2">Hildebrandi</strain>
    </source>
</reference>
<feature type="compositionally biased region" description="Low complexity" evidence="1">
    <location>
        <begin position="416"/>
        <end position="433"/>
    </location>
</feature>
<accession>A0A9K3Q399</accession>
<dbReference type="Proteomes" id="UP000693970">
    <property type="component" value="Unassembled WGS sequence"/>
</dbReference>
<dbReference type="AlphaFoldDB" id="A0A9K3Q399"/>
<feature type="compositionally biased region" description="Low complexity" evidence="1">
    <location>
        <begin position="141"/>
        <end position="161"/>
    </location>
</feature>
<evidence type="ECO:0000313" key="3">
    <source>
        <dbReference type="Proteomes" id="UP000693970"/>
    </source>
</evidence>
<feature type="compositionally biased region" description="Polar residues" evidence="1">
    <location>
        <begin position="1"/>
        <end position="20"/>
    </location>
</feature>
<evidence type="ECO:0000256" key="1">
    <source>
        <dbReference type="SAM" id="MobiDB-lite"/>
    </source>
</evidence>
<sequence>MSLDVSTTNGNNIMLNSWDGTNGDDTETQEPPQEPSPSPPPQQQQQDEEQRTTTSTHTPTDCDDKEKVQLLPVLVKTETFAQSQSQSTTPGDTTDNKSRISDGTSRRHRRRRSGGMRRFVVGSNTTNSSSHSRERRRRQQQQHQLHQQQHQLHQQQLHQLQNSSSPILFSPSAKRRSNCSSHNGNISMVNSSCDYTEHTYHSTSVDGDNDDKNIVVEYSEFDESEFHEEVIEETEEYSSADALSSSEGGWNSDDGIAYTNDAPILVNTTTTTATTTDHRFTNRPLQNSSNRQPSSMTLSAHTLSTAFSLDDLGSAATVSSLGDDDDDDDDDDTDDNHFGLSARQTLFTVDGVGILNIGASTPTTTATTTKIRGNGIITNKKNTDTIDELCSLNSTDRKLRHLEQKIATHEMCNNMGNRTKNRTAGRTANTTTADSNNPSESSMTEGNFHEDDEDDDQDVTEESVEEEEEEEESLVENDQHEAEVLRVVSRMHQSMVITNAPPGKGTTNPHMMMMLSSTKRGLADPVLPKDDDDDDDDDDNTKHFFSRKYSLDDLDGSANDETDFPNDLSAAREYLSRLAAGHFRNHTHDDGSANHYYSSDDYTEVLVSSNDSFEYDDDEEVILDEIVVSSPLKH</sequence>
<feature type="compositionally biased region" description="Polar residues" evidence="1">
    <location>
        <begin position="434"/>
        <end position="445"/>
    </location>
</feature>
<reference evidence="2" key="1">
    <citation type="journal article" date="2021" name="Sci. Rep.">
        <title>Diploid genomic architecture of Nitzschia inconspicua, an elite biomass production diatom.</title>
        <authorList>
            <person name="Oliver A."/>
            <person name="Podell S."/>
            <person name="Pinowska A."/>
            <person name="Traller J.C."/>
            <person name="Smith S.R."/>
            <person name="McClure R."/>
            <person name="Beliaev A."/>
            <person name="Bohutskyi P."/>
            <person name="Hill E.A."/>
            <person name="Rabines A."/>
            <person name="Zheng H."/>
            <person name="Allen L.Z."/>
            <person name="Kuo A."/>
            <person name="Grigoriev I.V."/>
            <person name="Allen A.E."/>
            <person name="Hazlebeck D."/>
            <person name="Allen E.E."/>
        </authorList>
    </citation>
    <scope>NUCLEOTIDE SEQUENCE</scope>
    <source>
        <strain evidence="2">Hildebrandi</strain>
    </source>
</reference>
<name>A0A9K3Q399_9STRA</name>
<gene>
    <name evidence="2" type="ORF">IV203_027358</name>
</gene>
<feature type="compositionally biased region" description="Polar residues" evidence="1">
    <location>
        <begin position="283"/>
        <end position="297"/>
    </location>
</feature>
<organism evidence="2 3">
    <name type="scientific">Nitzschia inconspicua</name>
    <dbReference type="NCBI Taxonomy" id="303405"/>
    <lineage>
        <taxon>Eukaryota</taxon>
        <taxon>Sar</taxon>
        <taxon>Stramenopiles</taxon>
        <taxon>Ochrophyta</taxon>
        <taxon>Bacillariophyta</taxon>
        <taxon>Bacillariophyceae</taxon>
        <taxon>Bacillariophycidae</taxon>
        <taxon>Bacillariales</taxon>
        <taxon>Bacillariaceae</taxon>
        <taxon>Nitzschia</taxon>
    </lineage>
</organism>
<feature type="region of interest" description="Disordered" evidence="1">
    <location>
        <begin position="273"/>
        <end position="297"/>
    </location>
</feature>
<comment type="caution">
    <text evidence="2">The sequence shown here is derived from an EMBL/GenBank/DDBJ whole genome shotgun (WGS) entry which is preliminary data.</text>
</comment>